<sequence>MPEDSSVTSSSGNGNSISDIDKQTSTESVVTLSTPLPTDTPKPRPTFSIPPSDGINVENNYSVIYVDKTAFNYETVSFDYNLIYPPMVFDYLANVRTVTEKKAGTSEFGTKSDYSVTYETPNPLAFYEVVIYDRITDEVVDKYEIPRFQKKTDKGKFKVFESGDYHIEITGNLATIETVISVPPQNLEV</sequence>
<dbReference type="AlphaFoldDB" id="A0AAF0JMZ5"/>
<feature type="compositionally biased region" description="Polar residues" evidence="1">
    <location>
        <begin position="25"/>
        <end position="37"/>
    </location>
</feature>
<evidence type="ECO:0000256" key="1">
    <source>
        <dbReference type="SAM" id="MobiDB-lite"/>
    </source>
</evidence>
<evidence type="ECO:0000313" key="3">
    <source>
        <dbReference type="Proteomes" id="UP001218895"/>
    </source>
</evidence>
<keyword evidence="3" id="KW-1185">Reference proteome</keyword>
<organism evidence="2 3">
    <name type="scientific">Methanomicrobium antiquum</name>
    <dbReference type="NCBI Taxonomy" id="487686"/>
    <lineage>
        <taxon>Archaea</taxon>
        <taxon>Methanobacteriati</taxon>
        <taxon>Methanobacteriota</taxon>
        <taxon>Stenosarchaea group</taxon>
        <taxon>Methanomicrobia</taxon>
        <taxon>Methanomicrobiales</taxon>
        <taxon>Methanomicrobiaceae</taxon>
        <taxon>Methanomicrobium</taxon>
    </lineage>
</organism>
<dbReference type="GeneID" id="79949591"/>
<accession>A0AAF0JMZ5</accession>
<feature type="region of interest" description="Disordered" evidence="1">
    <location>
        <begin position="1"/>
        <end position="52"/>
    </location>
</feature>
<dbReference type="KEGG" id="manq:L1994_04295"/>
<proteinExistence type="predicted"/>
<reference evidence="2" key="1">
    <citation type="submission" date="2022-01" db="EMBL/GenBank/DDBJ databases">
        <title>Complete genome of Methanomicrobium antiquum DSM 21220.</title>
        <authorList>
            <person name="Chen S.-C."/>
            <person name="You Y.-T."/>
            <person name="Zhou Y.-Z."/>
            <person name="Lai M.-C."/>
        </authorList>
    </citation>
    <scope>NUCLEOTIDE SEQUENCE</scope>
    <source>
        <strain evidence="2">DSM 21220</strain>
    </source>
</reference>
<dbReference type="Proteomes" id="UP001218895">
    <property type="component" value="Chromosome"/>
</dbReference>
<protein>
    <submittedName>
        <fullName evidence="2">Uncharacterized protein</fullName>
    </submittedName>
</protein>
<gene>
    <name evidence="2" type="ORF">L1994_04295</name>
</gene>
<name>A0AAF0JMZ5_9EURY</name>
<feature type="compositionally biased region" description="Low complexity" evidence="1">
    <location>
        <begin position="1"/>
        <end position="18"/>
    </location>
</feature>
<evidence type="ECO:0000313" key="2">
    <source>
        <dbReference type="EMBL" id="WFN37617.1"/>
    </source>
</evidence>
<dbReference type="RefSeq" id="WP_278100457.1">
    <property type="nucleotide sequence ID" value="NZ_CP091092.1"/>
</dbReference>
<dbReference type="EMBL" id="CP091092">
    <property type="protein sequence ID" value="WFN37617.1"/>
    <property type="molecule type" value="Genomic_DNA"/>
</dbReference>